<keyword evidence="2" id="KW-1185">Reference proteome</keyword>
<sequence>MRFRRTPRPKPYSETSRKRAAFLRRQLLERETLPLFAETIAAGQHGVEEEMARRAVW</sequence>
<gene>
    <name evidence="1" type="ORF">MET9862_03588</name>
</gene>
<name>A0A509EHP5_9HYPH</name>
<evidence type="ECO:0000313" key="1">
    <source>
        <dbReference type="EMBL" id="VUD72979.1"/>
    </source>
</evidence>
<evidence type="ECO:0000313" key="2">
    <source>
        <dbReference type="Proteomes" id="UP000410984"/>
    </source>
</evidence>
<dbReference type="AlphaFoldDB" id="A0A509EHP5"/>
<reference evidence="1 2" key="1">
    <citation type="submission" date="2019-06" db="EMBL/GenBank/DDBJ databases">
        <authorList>
            <person name="Rodrigo-Torres L."/>
            <person name="Arahal R. D."/>
            <person name="Lucena T."/>
        </authorList>
    </citation>
    <scope>NUCLEOTIDE SEQUENCE [LARGE SCALE GENOMIC DNA]</scope>
    <source>
        <strain evidence="1 2">SB0023/3</strain>
    </source>
</reference>
<dbReference type="RefSeq" id="WP_185156918.1">
    <property type="nucleotide sequence ID" value="NZ_CABFPH010000055.1"/>
</dbReference>
<accession>A0A509EHP5</accession>
<proteinExistence type="predicted"/>
<organism evidence="1 2">
    <name type="scientific">Methylobacterium symbioticum</name>
    <dbReference type="NCBI Taxonomy" id="2584084"/>
    <lineage>
        <taxon>Bacteria</taxon>
        <taxon>Pseudomonadati</taxon>
        <taxon>Pseudomonadota</taxon>
        <taxon>Alphaproteobacteria</taxon>
        <taxon>Hyphomicrobiales</taxon>
        <taxon>Methylobacteriaceae</taxon>
        <taxon>Methylobacterium</taxon>
    </lineage>
</organism>
<dbReference type="Proteomes" id="UP000410984">
    <property type="component" value="Unassembled WGS sequence"/>
</dbReference>
<protein>
    <submittedName>
        <fullName evidence="1">Uncharacterized protein</fullName>
    </submittedName>
</protein>
<dbReference type="EMBL" id="CABFPH010000055">
    <property type="protein sequence ID" value="VUD72979.1"/>
    <property type="molecule type" value="Genomic_DNA"/>
</dbReference>